<dbReference type="Proteomes" id="UP001595998">
    <property type="component" value="Unassembled WGS sequence"/>
</dbReference>
<protein>
    <recommendedName>
        <fullName evidence="3">Mu-like prophage FluMu N-terminal domain-containing protein</fullName>
    </recommendedName>
</protein>
<keyword evidence="2" id="KW-1185">Reference proteome</keyword>
<gene>
    <name evidence="1" type="ORF">ACFOZ9_08280</name>
</gene>
<dbReference type="RefSeq" id="WP_380038363.1">
    <property type="nucleotide sequence ID" value="NZ_JBHSEH010000005.1"/>
</dbReference>
<dbReference type="EMBL" id="JBHSEH010000005">
    <property type="protein sequence ID" value="MFC4426210.1"/>
    <property type="molecule type" value="Genomic_DNA"/>
</dbReference>
<proteinExistence type="predicted"/>
<name>A0ABV8XPR6_9DEIO</name>
<evidence type="ECO:0000313" key="1">
    <source>
        <dbReference type="EMBL" id="MFC4426210.1"/>
    </source>
</evidence>
<reference evidence="2" key="1">
    <citation type="journal article" date="2019" name="Int. J. Syst. Evol. Microbiol.">
        <title>The Global Catalogue of Microorganisms (GCM) 10K type strain sequencing project: providing services to taxonomists for standard genome sequencing and annotation.</title>
        <authorList>
            <consortium name="The Broad Institute Genomics Platform"/>
            <consortium name="The Broad Institute Genome Sequencing Center for Infectious Disease"/>
            <person name="Wu L."/>
            <person name="Ma J."/>
        </authorList>
    </citation>
    <scope>NUCLEOTIDE SEQUENCE [LARGE SCALE GENOMIC DNA]</scope>
    <source>
        <strain evidence="2">CCUG 56029</strain>
    </source>
</reference>
<sequence>MKDYKVRYRSVGGALTGKEPGDTVQLNELDATRLQELGVVELAKAAPAKAEAPKTKAAAK</sequence>
<evidence type="ECO:0008006" key="3">
    <source>
        <dbReference type="Google" id="ProtNLM"/>
    </source>
</evidence>
<evidence type="ECO:0000313" key="2">
    <source>
        <dbReference type="Proteomes" id="UP001595998"/>
    </source>
</evidence>
<comment type="caution">
    <text evidence="1">The sequence shown here is derived from an EMBL/GenBank/DDBJ whole genome shotgun (WGS) entry which is preliminary data.</text>
</comment>
<organism evidence="1 2">
    <name type="scientific">Deinococcus navajonensis</name>
    <dbReference type="NCBI Taxonomy" id="309884"/>
    <lineage>
        <taxon>Bacteria</taxon>
        <taxon>Thermotogati</taxon>
        <taxon>Deinococcota</taxon>
        <taxon>Deinococci</taxon>
        <taxon>Deinococcales</taxon>
        <taxon>Deinococcaceae</taxon>
        <taxon>Deinococcus</taxon>
    </lineage>
</organism>
<accession>A0ABV8XPR6</accession>